<dbReference type="OrthoDB" id="7866522at2"/>
<reference evidence="2 3" key="1">
    <citation type="submission" date="2006-06" db="EMBL/GenBank/DDBJ databases">
        <authorList>
            <person name="Moran M.A."/>
            <person name="Ferriera S."/>
            <person name="Johnson J."/>
            <person name="Kravitz S."/>
            <person name="Beeson K."/>
            <person name="Sutton G."/>
            <person name="Rogers Y.-H."/>
            <person name="Friedman R."/>
            <person name="Frazier M."/>
            <person name="Venter J.C."/>
        </authorList>
    </citation>
    <scope>NUCLEOTIDE SEQUENCE [LARGE SCALE GENOMIC DNA]</scope>
    <source>
        <strain evidence="2 3">E-37</strain>
    </source>
</reference>
<protein>
    <submittedName>
        <fullName evidence="2">Uncharacterized protein</fullName>
    </submittedName>
</protein>
<dbReference type="AlphaFoldDB" id="A3K3B1"/>
<gene>
    <name evidence="2" type="ORF">SSE37_10794</name>
</gene>
<evidence type="ECO:0000313" key="2">
    <source>
        <dbReference type="EMBL" id="EBA08025.1"/>
    </source>
</evidence>
<evidence type="ECO:0000256" key="1">
    <source>
        <dbReference type="SAM" id="SignalP"/>
    </source>
</evidence>
<sequence>MNKLPVYLFALSATATAAFAATEFLAPVEPEVIEIEVSPNELARCQETLAQVAQMPIVSDSGRPLPASSADGLPSVACVVRDI</sequence>
<dbReference type="eggNOG" id="ENOG50334F3">
    <property type="taxonomic scope" value="Bacteria"/>
</dbReference>
<dbReference type="EMBL" id="AAYA01000006">
    <property type="protein sequence ID" value="EBA08025.1"/>
    <property type="molecule type" value="Genomic_DNA"/>
</dbReference>
<comment type="caution">
    <text evidence="2">The sequence shown here is derived from an EMBL/GenBank/DDBJ whole genome shotgun (WGS) entry which is preliminary data.</text>
</comment>
<proteinExistence type="predicted"/>
<feature type="signal peptide" evidence="1">
    <location>
        <begin position="1"/>
        <end position="20"/>
    </location>
</feature>
<dbReference type="RefSeq" id="WP_005858757.1">
    <property type="nucleotide sequence ID" value="NZ_AAYA01000006.1"/>
</dbReference>
<dbReference type="Proteomes" id="UP000005713">
    <property type="component" value="Unassembled WGS sequence"/>
</dbReference>
<feature type="chain" id="PRO_5002654994" evidence="1">
    <location>
        <begin position="21"/>
        <end position="83"/>
    </location>
</feature>
<keyword evidence="3" id="KW-1185">Reference proteome</keyword>
<evidence type="ECO:0000313" key="3">
    <source>
        <dbReference type="Proteomes" id="UP000005713"/>
    </source>
</evidence>
<name>A3K3B1_SAGS3</name>
<keyword evidence="1" id="KW-0732">Signal</keyword>
<organism evidence="2 3">
    <name type="scientific">Sagittula stellata (strain ATCC 700073 / DSM 11524 / E-37)</name>
    <dbReference type="NCBI Taxonomy" id="388399"/>
    <lineage>
        <taxon>Bacteria</taxon>
        <taxon>Pseudomonadati</taxon>
        <taxon>Pseudomonadota</taxon>
        <taxon>Alphaproteobacteria</taxon>
        <taxon>Rhodobacterales</taxon>
        <taxon>Roseobacteraceae</taxon>
        <taxon>Sagittula</taxon>
    </lineage>
</organism>
<accession>A3K3B1</accession>